<dbReference type="GO" id="GO:0005768">
    <property type="term" value="C:endosome"/>
    <property type="evidence" value="ECO:0007669"/>
    <property type="project" value="TreeGrafter"/>
</dbReference>
<feature type="compositionally biased region" description="Basic residues" evidence="5">
    <location>
        <begin position="12"/>
        <end position="21"/>
    </location>
</feature>
<evidence type="ECO:0000313" key="7">
    <source>
        <dbReference type="EMBL" id="CAJ1934232.1"/>
    </source>
</evidence>
<keyword evidence="2" id="KW-0863">Zinc-finger</keyword>
<evidence type="ECO:0000256" key="2">
    <source>
        <dbReference type="ARBA" id="ARBA00022771"/>
    </source>
</evidence>
<feature type="coiled-coil region" evidence="4">
    <location>
        <begin position="1059"/>
        <end position="1086"/>
    </location>
</feature>
<gene>
    <name evidence="7" type="ORF">CYCCA115_LOCUS3653</name>
</gene>
<evidence type="ECO:0000256" key="5">
    <source>
        <dbReference type="SAM" id="MobiDB-lite"/>
    </source>
</evidence>
<comment type="caution">
    <text evidence="7">The sequence shown here is derived from an EMBL/GenBank/DDBJ whole genome shotgun (WGS) entry which is preliminary data.</text>
</comment>
<accession>A0AAD2CGM9</accession>
<protein>
    <recommendedName>
        <fullName evidence="6">Pep3/Vps18 beta-propeller domain-containing protein</fullName>
    </recommendedName>
</protein>
<dbReference type="GO" id="GO:0030897">
    <property type="term" value="C:HOPS complex"/>
    <property type="evidence" value="ECO:0007669"/>
    <property type="project" value="TreeGrafter"/>
</dbReference>
<dbReference type="EMBL" id="CAKOGP040000335">
    <property type="protein sequence ID" value="CAJ1934232.1"/>
    <property type="molecule type" value="Genomic_DNA"/>
</dbReference>
<dbReference type="AlphaFoldDB" id="A0AAD2CGM9"/>
<name>A0AAD2CGM9_9STRA</name>
<evidence type="ECO:0000256" key="4">
    <source>
        <dbReference type="SAM" id="Coils"/>
    </source>
</evidence>
<feature type="compositionally biased region" description="Low complexity" evidence="5">
    <location>
        <begin position="110"/>
        <end position="119"/>
    </location>
</feature>
<dbReference type="Proteomes" id="UP001295423">
    <property type="component" value="Unassembled WGS sequence"/>
</dbReference>
<evidence type="ECO:0000259" key="6">
    <source>
        <dbReference type="Pfam" id="PF05131"/>
    </source>
</evidence>
<proteinExistence type="predicted"/>
<feature type="compositionally biased region" description="Basic and acidic residues" evidence="5">
    <location>
        <begin position="1"/>
        <end position="11"/>
    </location>
</feature>
<feature type="domain" description="Pep3/Vps18 beta-propeller" evidence="6">
    <location>
        <begin position="173"/>
        <end position="466"/>
    </location>
</feature>
<organism evidence="7 8">
    <name type="scientific">Cylindrotheca closterium</name>
    <dbReference type="NCBI Taxonomy" id="2856"/>
    <lineage>
        <taxon>Eukaryota</taxon>
        <taxon>Sar</taxon>
        <taxon>Stramenopiles</taxon>
        <taxon>Ochrophyta</taxon>
        <taxon>Bacillariophyta</taxon>
        <taxon>Bacillariophyceae</taxon>
        <taxon>Bacillariophycidae</taxon>
        <taxon>Bacillariales</taxon>
        <taxon>Bacillariaceae</taxon>
        <taxon>Cylindrotheca</taxon>
    </lineage>
</organism>
<evidence type="ECO:0000256" key="3">
    <source>
        <dbReference type="ARBA" id="ARBA00022833"/>
    </source>
</evidence>
<keyword evidence="8" id="KW-1185">Reference proteome</keyword>
<dbReference type="GO" id="GO:0006904">
    <property type="term" value="P:vesicle docking involved in exocytosis"/>
    <property type="evidence" value="ECO:0007669"/>
    <property type="project" value="TreeGrafter"/>
</dbReference>
<feature type="compositionally biased region" description="Acidic residues" evidence="5">
    <location>
        <begin position="100"/>
        <end position="109"/>
    </location>
</feature>
<dbReference type="GO" id="GO:0008270">
    <property type="term" value="F:zinc ion binding"/>
    <property type="evidence" value="ECO:0007669"/>
    <property type="project" value="UniProtKB-KW"/>
</dbReference>
<reference evidence="7" key="1">
    <citation type="submission" date="2023-08" db="EMBL/GenBank/DDBJ databases">
        <authorList>
            <person name="Audoor S."/>
            <person name="Bilcke G."/>
        </authorList>
    </citation>
    <scope>NUCLEOTIDE SEQUENCE</scope>
</reference>
<dbReference type="GO" id="GO:0048284">
    <property type="term" value="P:organelle fusion"/>
    <property type="evidence" value="ECO:0007669"/>
    <property type="project" value="TreeGrafter"/>
</dbReference>
<feature type="region of interest" description="Disordered" evidence="5">
    <location>
        <begin position="1"/>
        <end position="31"/>
    </location>
</feature>
<keyword evidence="1" id="KW-0479">Metal-binding</keyword>
<sequence>MSTNPFDDRRPSRSRPSRPRLRTTNNDAEPAIWAARHVEWPIPTALSLSNYQKLQRASKQAASQMGIDETAQEAAGTEEEKAEASYFSGFMSRVLNPTNADEDEKEEEPISSPSGSRPLRSPRPRCVATANSWMVAALECPVTGAPPLRLVSRWNVRRMGGVDQWMALPPPVSGGDGRVLHVFVDPTGCHTLISAKNGEAYYHHSSLKVIQKLAGFGRNADGGWSKDMTGVTASSQAHRKSSTVNVQSGMSVGSYVTAVAWDRERGTEGSTKKILLGTNTGEIYEYALVSPNTNEDQEDTYAKPILLHQLNSDASVTGLAFERLRTGLLVLACTSGRNKRTRFYTFYSAHSSSFRMVMADEAHASLVELPGSLDYADLRICNDQICLRTATGIYYGTIDRAQSGPAFAGGSMVMDSGILPYGEGKGSIPVSLALTPHHIITLSENNEVRFLNRVAQKVIQKEKVDWALPSSSSNLDESHMAMAELMMDVRRPDQVWLRRARSLVHISSSQEDRDVWKYTLFKCLEMPIGRGRSNVDTGVMTEEEKAQEALFGQAKSLCTHPSQKAVLTAVRAEYHLSQGRAELGAKYLAQCPPVLKPFADTAVRLALPMLNIDDPESYGGSALAREALKSNTPLITFLTDKMRMSKNSNDKMTCTMIGAWLTELYLHDRDASESNKGALMQFLTSNVHNMDAKTIIKVLSSHDVSALECAGYANISGDIETAVNAALRIESDANDSVVDALRVLNDAPFERAEPLYYKHATTLLARAPVLAGKSFLSRYTHGLSPNRLLPSIMFYERLREDRVKQLQAAKTLRSPRGKSGTGDSKKTESFDTGRNMFGSGVEVQVMSGVAGLGSFVDNGEVSAQYLEGVIKLGCRSSAIYSFLISLYVKLENEDPLFKFLSGHVPAASMASDASKKAGIAFGDESIAGPLDMSYALRTILATGRHFRSAIKLYMGFGMRQQAVELALKVDPSLARELAQDSVELEERKRLWLMIAKNAASEGMNSAEVDVVSKVVSVLKDCGPDVLSIEDVLPFLPDFAQIDQIKDEICEALTSYSSKIEGFLKEMNESDQACDSLRQEISRLRTHRMEMRSDARCAYTNRAVLSAGEPFYVFPSGYVVLESALKREVLPYLNERQRRRVAEIEREFKVSSKQNRQRDPKFDSLQAELDGLIAAECPLTGSIMVDSIGRGFSDDLDDASFLHKPSNIGDLNHKTATV</sequence>
<dbReference type="Pfam" id="PF05131">
    <property type="entry name" value="Pep3_Vps18"/>
    <property type="match status" value="1"/>
</dbReference>
<dbReference type="GO" id="GO:0030674">
    <property type="term" value="F:protein-macromolecule adaptor activity"/>
    <property type="evidence" value="ECO:0007669"/>
    <property type="project" value="TreeGrafter"/>
</dbReference>
<dbReference type="PANTHER" id="PTHR23323:SF26">
    <property type="entry name" value="VACUOLAR PROTEIN SORTING-ASSOCIATED PROTEIN 18 HOMOLOG"/>
    <property type="match status" value="1"/>
</dbReference>
<keyword evidence="4" id="KW-0175">Coiled coil</keyword>
<evidence type="ECO:0000256" key="1">
    <source>
        <dbReference type="ARBA" id="ARBA00022723"/>
    </source>
</evidence>
<dbReference type="GO" id="GO:0007032">
    <property type="term" value="P:endosome organization"/>
    <property type="evidence" value="ECO:0007669"/>
    <property type="project" value="TreeGrafter"/>
</dbReference>
<keyword evidence="3" id="KW-0862">Zinc</keyword>
<dbReference type="PANTHER" id="PTHR23323">
    <property type="entry name" value="VACUOLAR PROTEIN SORTING-ASSOCIATED PROTEIN"/>
    <property type="match status" value="1"/>
</dbReference>
<dbReference type="GO" id="GO:0007033">
    <property type="term" value="P:vacuole organization"/>
    <property type="evidence" value="ECO:0007669"/>
    <property type="project" value="TreeGrafter"/>
</dbReference>
<feature type="region of interest" description="Disordered" evidence="5">
    <location>
        <begin position="809"/>
        <end position="831"/>
    </location>
</feature>
<dbReference type="InterPro" id="IPR007810">
    <property type="entry name" value="Pep3/Vps18_beta-prop"/>
</dbReference>
<feature type="region of interest" description="Disordered" evidence="5">
    <location>
        <begin position="64"/>
        <end position="124"/>
    </location>
</feature>
<evidence type="ECO:0000313" key="8">
    <source>
        <dbReference type="Proteomes" id="UP001295423"/>
    </source>
</evidence>